<dbReference type="Pfam" id="PF08279">
    <property type="entry name" value="HTH_11"/>
    <property type="match status" value="1"/>
</dbReference>
<dbReference type="EMBL" id="AZEL01000071">
    <property type="protein sequence ID" value="KRL20170.1"/>
    <property type="molecule type" value="Genomic_DNA"/>
</dbReference>
<proteinExistence type="predicted"/>
<dbReference type="InterPro" id="IPR036388">
    <property type="entry name" value="WH-like_DNA-bd_sf"/>
</dbReference>
<dbReference type="InterPro" id="IPR013196">
    <property type="entry name" value="HTH_11"/>
</dbReference>
<evidence type="ECO:0000256" key="1">
    <source>
        <dbReference type="ARBA" id="ARBA00023015"/>
    </source>
</evidence>
<feature type="domain" description="HTH deoR-type" evidence="3">
    <location>
        <begin position="3"/>
        <end position="58"/>
    </location>
</feature>
<dbReference type="PATRIC" id="fig|1423748.3.peg.302"/>
<dbReference type="InterPro" id="IPR051534">
    <property type="entry name" value="CBASS_pafABC_assoc_protein"/>
</dbReference>
<gene>
    <name evidence="4" type="ORF">FC37_GL000286</name>
</gene>
<dbReference type="GO" id="GO:0003700">
    <property type="term" value="F:DNA-binding transcription factor activity"/>
    <property type="evidence" value="ECO:0007669"/>
    <property type="project" value="InterPro"/>
</dbReference>
<accession>A0A0R1NRU9</accession>
<dbReference type="RefSeq" id="WP_025006180.1">
    <property type="nucleotide sequence ID" value="NZ_AZEL01000071.1"/>
</dbReference>
<evidence type="ECO:0000313" key="4">
    <source>
        <dbReference type="EMBL" id="KRL20170.1"/>
    </source>
</evidence>
<reference evidence="4 5" key="1">
    <citation type="journal article" date="2015" name="Genome Announc.">
        <title>Expanding the biotechnology potential of lactobacilli through comparative genomics of 213 strains and associated genera.</title>
        <authorList>
            <person name="Sun Z."/>
            <person name="Harris H.M."/>
            <person name="McCann A."/>
            <person name="Guo C."/>
            <person name="Argimon S."/>
            <person name="Zhang W."/>
            <person name="Yang X."/>
            <person name="Jeffery I.B."/>
            <person name="Cooney J.C."/>
            <person name="Kagawa T.F."/>
            <person name="Liu W."/>
            <person name="Song Y."/>
            <person name="Salvetti E."/>
            <person name="Wrobel A."/>
            <person name="Rasinkangas P."/>
            <person name="Parkhill J."/>
            <person name="Rea M.C."/>
            <person name="O'Sullivan O."/>
            <person name="Ritari J."/>
            <person name="Douillard F.P."/>
            <person name="Paul Ross R."/>
            <person name="Yang R."/>
            <person name="Briner A.E."/>
            <person name="Felis G.E."/>
            <person name="de Vos W.M."/>
            <person name="Barrangou R."/>
            <person name="Klaenhammer T.R."/>
            <person name="Caufield P.W."/>
            <person name="Cui Y."/>
            <person name="Zhang H."/>
            <person name="O'Toole P.W."/>
        </authorList>
    </citation>
    <scope>NUCLEOTIDE SEQUENCE [LARGE SCALE GENOMIC DNA]</scope>
    <source>
        <strain evidence="4 5">DSM 10532</strain>
    </source>
</reference>
<dbReference type="SUPFAM" id="SSF46785">
    <property type="entry name" value="Winged helix' DNA-binding domain"/>
    <property type="match status" value="1"/>
</dbReference>
<protein>
    <submittedName>
        <fullName evidence="4">Transcriptional regulator</fullName>
    </submittedName>
</protein>
<sequence>MKKSERLNQELIYLSDKKVFHLKELEEAFTISERTALRDIADLEQLGLAFYSETGRSGGYHITNSKLLLPIRFNTSEINAIFFALQAIKNISETPYSNEYQKIQAKLLKNLPTRLQEQIKLQEEFVQYVSQPSLNKVIFFDLLLKACIDNDLILAENQQFIKGKQKLQLLDLFYQAGNWFCHAYNLDLKRWFVLRLDKFRMVKQLKSDRVIISKNELSESYQEYEQKHYCIPYQCLLTKIGEQKIKYNSYPIMQIMHQGQKIYLNGRYNKEELHYLVDYLISLGSEVKVLKPQELRDSYLRKLKQIIKQY</sequence>
<keyword evidence="2" id="KW-0804">Transcription</keyword>
<comment type="caution">
    <text evidence="4">The sequence shown here is derived from an EMBL/GenBank/DDBJ whole genome shotgun (WGS) entry which is preliminary data.</text>
</comment>
<dbReference type="InterPro" id="IPR036390">
    <property type="entry name" value="WH_DNA-bd_sf"/>
</dbReference>
<evidence type="ECO:0000256" key="2">
    <source>
        <dbReference type="ARBA" id="ARBA00023163"/>
    </source>
</evidence>
<organism evidence="4 5">
    <name type="scientific">Lactobacillus gallinarum DSM 10532 = JCM 2011</name>
    <dbReference type="NCBI Taxonomy" id="1423748"/>
    <lineage>
        <taxon>Bacteria</taxon>
        <taxon>Bacillati</taxon>
        <taxon>Bacillota</taxon>
        <taxon>Bacilli</taxon>
        <taxon>Lactobacillales</taxon>
        <taxon>Lactobacillaceae</taxon>
        <taxon>Lactobacillus</taxon>
    </lineage>
</organism>
<dbReference type="AlphaFoldDB" id="A0A0R1NRU9"/>
<dbReference type="InterPro" id="IPR057727">
    <property type="entry name" value="WCX_dom"/>
</dbReference>
<name>A0A0R1NRU9_9LACO</name>
<dbReference type="eggNOG" id="COG2378">
    <property type="taxonomic scope" value="Bacteria"/>
</dbReference>
<dbReference type="Proteomes" id="UP000051311">
    <property type="component" value="Unassembled WGS sequence"/>
</dbReference>
<dbReference type="OrthoDB" id="9815009at2"/>
<dbReference type="InterPro" id="IPR001034">
    <property type="entry name" value="DeoR_HTH"/>
</dbReference>
<evidence type="ECO:0000313" key="5">
    <source>
        <dbReference type="Proteomes" id="UP000051311"/>
    </source>
</evidence>
<keyword evidence="1" id="KW-0805">Transcription regulation</keyword>
<evidence type="ECO:0000259" key="3">
    <source>
        <dbReference type="PROSITE" id="PS51000"/>
    </source>
</evidence>
<dbReference type="Gene3D" id="1.10.10.10">
    <property type="entry name" value="Winged helix-like DNA-binding domain superfamily/Winged helix DNA-binding domain"/>
    <property type="match status" value="1"/>
</dbReference>
<dbReference type="STRING" id="1423748.FC37_GL000286"/>
<dbReference type="Pfam" id="PF25583">
    <property type="entry name" value="WCX"/>
    <property type="match status" value="1"/>
</dbReference>
<dbReference type="PANTHER" id="PTHR34580">
    <property type="match status" value="1"/>
</dbReference>
<dbReference type="PROSITE" id="PS51000">
    <property type="entry name" value="HTH_DEOR_2"/>
    <property type="match status" value="1"/>
</dbReference>
<dbReference type="PANTHER" id="PTHR34580:SF9">
    <property type="entry name" value="SLL5097 PROTEIN"/>
    <property type="match status" value="1"/>
</dbReference>